<evidence type="ECO:0000259" key="6">
    <source>
        <dbReference type="Pfam" id="PF13656"/>
    </source>
</evidence>
<dbReference type="InterPro" id="IPR008193">
    <property type="entry name" value="RNA_pol_Rpb11_13-16kDa_CS"/>
</dbReference>
<comment type="similarity">
    <text evidence="5">Belongs to the archaeal Rpo11/eukaryotic RPB11/RPC19 RNA polymerase subunit family.</text>
</comment>
<sequence length="127" mass="14240">MNAPDRFELFLLPDGVPKLQIEPDTKAPNAIVITFEKEDHTLGNLIRAQLLEDKGVLFAAYKVEHPLFARFKMRIQTVEGYDPKDALQNACNSIIGQLSHLQSSFETEWNLQTLASDEGTLATNINV</sequence>
<evidence type="ECO:0000313" key="8">
    <source>
        <dbReference type="Proteomes" id="UP000262825"/>
    </source>
</evidence>
<dbReference type="Gene3D" id="3.30.1360.10">
    <property type="entry name" value="RNA polymerase, RBP11-like subunit"/>
    <property type="match status" value="1"/>
</dbReference>
<dbReference type="HAMAP" id="MF_00261">
    <property type="entry name" value="RNApol_arch_Rpo11"/>
    <property type="match status" value="1"/>
</dbReference>
<evidence type="ECO:0000256" key="5">
    <source>
        <dbReference type="ARBA" id="ARBA00025751"/>
    </source>
</evidence>
<keyword evidence="4" id="KW-0539">Nucleus</keyword>
<evidence type="ECO:0000313" key="7">
    <source>
        <dbReference type="EMBL" id="SSD61203.1"/>
    </source>
</evidence>
<organism evidence="7 8">
    <name type="scientific">Saccharomycodes ludwigii</name>
    <dbReference type="NCBI Taxonomy" id="36035"/>
    <lineage>
        <taxon>Eukaryota</taxon>
        <taxon>Fungi</taxon>
        <taxon>Dikarya</taxon>
        <taxon>Ascomycota</taxon>
        <taxon>Saccharomycotina</taxon>
        <taxon>Saccharomycetes</taxon>
        <taxon>Saccharomycodales</taxon>
        <taxon>Saccharomycodaceae</taxon>
        <taxon>Saccharomycodes</taxon>
    </lineage>
</organism>
<dbReference type="CDD" id="cd06926">
    <property type="entry name" value="RNAP_II_RPB11"/>
    <property type="match status" value="1"/>
</dbReference>
<keyword evidence="8" id="KW-1185">Reference proteome</keyword>
<dbReference type="GO" id="GO:0003899">
    <property type="term" value="F:DNA-directed RNA polymerase activity"/>
    <property type="evidence" value="ECO:0007669"/>
    <property type="project" value="InterPro"/>
</dbReference>
<proteinExistence type="inferred from homology"/>
<dbReference type="SUPFAM" id="SSF55257">
    <property type="entry name" value="RBP11-like subunits of RNA polymerase"/>
    <property type="match status" value="1"/>
</dbReference>
<dbReference type="PROSITE" id="PS01154">
    <property type="entry name" value="RNA_POL_L_13KD"/>
    <property type="match status" value="1"/>
</dbReference>
<dbReference type="OrthoDB" id="10248581at2759"/>
<accession>A0A376B938</accession>
<dbReference type="PANTHER" id="PTHR13946:SF16">
    <property type="entry name" value="DNA-DIRECTED RNA POLYMERASE II SUBUNIT RPB11"/>
    <property type="match status" value="1"/>
</dbReference>
<dbReference type="Pfam" id="PF13656">
    <property type="entry name" value="RNA_pol_L_2"/>
    <property type="match status" value="1"/>
</dbReference>
<dbReference type="GO" id="GO:0006366">
    <property type="term" value="P:transcription by RNA polymerase II"/>
    <property type="evidence" value="ECO:0007669"/>
    <property type="project" value="InterPro"/>
</dbReference>
<name>A0A376B938_9ASCO</name>
<feature type="domain" description="DNA-directed RNA polymerase RBP11-like dimerisation" evidence="6">
    <location>
        <begin position="31"/>
        <end position="103"/>
    </location>
</feature>
<keyword evidence="2 7" id="KW-0240">DNA-directed RNA polymerase</keyword>
<evidence type="ECO:0000256" key="4">
    <source>
        <dbReference type="ARBA" id="ARBA00023242"/>
    </source>
</evidence>
<dbReference type="InterPro" id="IPR022905">
    <property type="entry name" value="Rpo11-like"/>
</dbReference>
<dbReference type="VEuPathDB" id="FungiDB:SCODWIG_02964"/>
<dbReference type="GO" id="GO:0005665">
    <property type="term" value="C:RNA polymerase II, core complex"/>
    <property type="evidence" value="ECO:0007669"/>
    <property type="project" value="InterPro"/>
</dbReference>
<evidence type="ECO:0000256" key="2">
    <source>
        <dbReference type="ARBA" id="ARBA00022478"/>
    </source>
</evidence>
<dbReference type="FunFam" id="3.30.1360.10:FF:000003">
    <property type="entry name" value="DNA-directed RNA polymerase II subunit RPB11"/>
    <property type="match status" value="1"/>
</dbReference>
<protein>
    <submittedName>
        <fullName evidence="7">Probable DNA-directed RNA polymerase II subunit RPB11</fullName>
    </submittedName>
</protein>
<gene>
    <name evidence="7" type="ORF">SCODWIG_02964</name>
</gene>
<evidence type="ECO:0000256" key="1">
    <source>
        <dbReference type="ARBA" id="ARBA00004123"/>
    </source>
</evidence>
<reference evidence="8" key="1">
    <citation type="submission" date="2018-06" db="EMBL/GenBank/DDBJ databases">
        <authorList>
            <person name="Guldener U."/>
        </authorList>
    </citation>
    <scope>NUCLEOTIDE SEQUENCE [LARGE SCALE GENOMIC DNA]</scope>
    <source>
        <strain evidence="8">UTAD17</strain>
    </source>
</reference>
<dbReference type="AlphaFoldDB" id="A0A376B938"/>
<dbReference type="GO" id="GO:0046983">
    <property type="term" value="F:protein dimerization activity"/>
    <property type="evidence" value="ECO:0007669"/>
    <property type="project" value="InterPro"/>
</dbReference>
<dbReference type="InterPro" id="IPR037685">
    <property type="entry name" value="RBP11"/>
</dbReference>
<evidence type="ECO:0000256" key="3">
    <source>
        <dbReference type="ARBA" id="ARBA00023163"/>
    </source>
</evidence>
<dbReference type="PANTHER" id="PTHR13946">
    <property type="entry name" value="DNA-DIRECTED RNA POLYMERASE I,II,III"/>
    <property type="match status" value="1"/>
</dbReference>
<keyword evidence="3" id="KW-0804">Transcription</keyword>
<dbReference type="InterPro" id="IPR036603">
    <property type="entry name" value="RBP11-like"/>
</dbReference>
<dbReference type="Proteomes" id="UP000262825">
    <property type="component" value="Unassembled WGS sequence"/>
</dbReference>
<comment type="subcellular location">
    <subcellularLocation>
        <location evidence="1">Nucleus</location>
    </subcellularLocation>
</comment>
<dbReference type="InterPro" id="IPR009025">
    <property type="entry name" value="RBP11-like_dimer"/>
</dbReference>
<dbReference type="EMBL" id="UFAJ01000604">
    <property type="protein sequence ID" value="SSD61203.1"/>
    <property type="molecule type" value="Genomic_DNA"/>
</dbReference>
<dbReference type="GO" id="GO:0003677">
    <property type="term" value="F:DNA binding"/>
    <property type="evidence" value="ECO:0007669"/>
    <property type="project" value="InterPro"/>
</dbReference>